<dbReference type="InterPro" id="IPR016197">
    <property type="entry name" value="Chromo-like_dom_sf"/>
</dbReference>
<dbReference type="PROSITE" id="PS50013">
    <property type="entry name" value="CHROMO_2"/>
    <property type="match status" value="1"/>
</dbReference>
<dbReference type="SMART" id="SM00298">
    <property type="entry name" value="CHROMO"/>
    <property type="match status" value="1"/>
</dbReference>
<sequence length="138" mass="16061">MENVYEVERIVKVKKMKGTLHYLVLWKNYPKEEASWLSSNQITDLPIRLFDAPKPELLTVLDSFSSFVSSIRNSLRFGLVRQQNITLEFPRHVFNFLFNVTLLFDLHADIFLINTDTFGALGPCFRIVKIQHDICNSP</sequence>
<dbReference type="EnsemblMetazoa" id="Aqu2.1.40601_001">
    <property type="protein sequence ID" value="Aqu2.1.40601_001"/>
    <property type="gene ID" value="Aqu2.1.40601"/>
</dbReference>
<name>A0A1X7VJR8_AMPQE</name>
<evidence type="ECO:0000313" key="2">
    <source>
        <dbReference type="EnsemblMetazoa" id="Aqu2.1.40601_001"/>
    </source>
</evidence>
<proteinExistence type="predicted"/>
<dbReference type="AlphaFoldDB" id="A0A1X7VJR8"/>
<dbReference type="Pfam" id="PF00385">
    <property type="entry name" value="Chromo"/>
    <property type="match status" value="1"/>
</dbReference>
<dbReference type="InterPro" id="IPR023780">
    <property type="entry name" value="Chromo_domain"/>
</dbReference>
<dbReference type="OrthoDB" id="1918685at2759"/>
<dbReference type="SUPFAM" id="SSF54160">
    <property type="entry name" value="Chromo domain-like"/>
    <property type="match status" value="1"/>
</dbReference>
<protein>
    <recommendedName>
        <fullName evidence="1">Chromo domain-containing protein</fullName>
    </recommendedName>
</protein>
<dbReference type="InterPro" id="IPR000953">
    <property type="entry name" value="Chromo/chromo_shadow_dom"/>
</dbReference>
<accession>A0A1X7VJR8</accession>
<organism evidence="2">
    <name type="scientific">Amphimedon queenslandica</name>
    <name type="common">Sponge</name>
    <dbReference type="NCBI Taxonomy" id="400682"/>
    <lineage>
        <taxon>Eukaryota</taxon>
        <taxon>Metazoa</taxon>
        <taxon>Porifera</taxon>
        <taxon>Demospongiae</taxon>
        <taxon>Heteroscleromorpha</taxon>
        <taxon>Haplosclerida</taxon>
        <taxon>Niphatidae</taxon>
        <taxon>Amphimedon</taxon>
    </lineage>
</organism>
<dbReference type="CDD" id="cd00024">
    <property type="entry name" value="CD_CSD"/>
    <property type="match status" value="1"/>
</dbReference>
<reference evidence="2" key="1">
    <citation type="submission" date="2017-05" db="UniProtKB">
        <authorList>
            <consortium name="EnsemblMetazoa"/>
        </authorList>
    </citation>
    <scope>IDENTIFICATION</scope>
</reference>
<dbReference type="InParanoid" id="A0A1X7VJR8"/>
<evidence type="ECO:0000259" key="1">
    <source>
        <dbReference type="PROSITE" id="PS50013"/>
    </source>
</evidence>
<dbReference type="Gene3D" id="2.40.50.40">
    <property type="match status" value="1"/>
</dbReference>
<feature type="domain" description="Chromo" evidence="1">
    <location>
        <begin position="5"/>
        <end position="58"/>
    </location>
</feature>